<accession>A0A1Q9BQQ0</accession>
<keyword evidence="2" id="KW-1185">Reference proteome</keyword>
<feature type="non-terminal residue" evidence="1">
    <location>
        <position position="60"/>
    </location>
</feature>
<feature type="non-terminal residue" evidence="1">
    <location>
        <position position="1"/>
    </location>
</feature>
<reference evidence="1 2" key="1">
    <citation type="submission" date="2016-02" db="EMBL/GenBank/DDBJ databases">
        <title>Genome analysis of coral dinoflagellate symbionts highlights evolutionary adaptations to a symbiotic lifestyle.</title>
        <authorList>
            <person name="Aranda M."/>
            <person name="Li Y."/>
            <person name="Liew Y.J."/>
            <person name="Baumgarten S."/>
            <person name="Simakov O."/>
            <person name="Wilson M."/>
            <person name="Piel J."/>
            <person name="Ashoor H."/>
            <person name="Bougouffa S."/>
            <person name="Bajic V.B."/>
            <person name="Ryu T."/>
            <person name="Ravasi T."/>
            <person name="Bayer T."/>
            <person name="Micklem G."/>
            <person name="Kim H."/>
            <person name="Bhak J."/>
            <person name="Lajeunesse T.C."/>
            <person name="Voolstra C.R."/>
        </authorList>
    </citation>
    <scope>NUCLEOTIDE SEQUENCE [LARGE SCALE GENOMIC DNA]</scope>
    <source>
        <strain evidence="1 2">CCMP2467</strain>
    </source>
</reference>
<name>A0A1Q9BQQ0_SYMMI</name>
<dbReference type="Proteomes" id="UP000186817">
    <property type="component" value="Unassembled WGS sequence"/>
</dbReference>
<gene>
    <name evidence="1" type="ORF">AK812_SmicGene47904</name>
</gene>
<proteinExistence type="predicted"/>
<protein>
    <submittedName>
        <fullName evidence="1">Uncharacterized protein</fullName>
    </submittedName>
</protein>
<evidence type="ECO:0000313" key="2">
    <source>
        <dbReference type="Proteomes" id="UP000186817"/>
    </source>
</evidence>
<dbReference type="EMBL" id="LSRX01006623">
    <property type="protein sequence ID" value="OLP73033.1"/>
    <property type="molecule type" value="Genomic_DNA"/>
</dbReference>
<dbReference type="AlphaFoldDB" id="A0A1Q9BQQ0"/>
<evidence type="ECO:0000313" key="1">
    <source>
        <dbReference type="EMBL" id="OLP73033.1"/>
    </source>
</evidence>
<sequence>SEAGIHPVRDACLSPEPAAARGQPTLQLYHLQRSSGFSGRCRRRRSYPFVGPRHPHFSLR</sequence>
<comment type="caution">
    <text evidence="1">The sequence shown here is derived from an EMBL/GenBank/DDBJ whole genome shotgun (WGS) entry which is preliminary data.</text>
</comment>
<organism evidence="1 2">
    <name type="scientific">Symbiodinium microadriaticum</name>
    <name type="common">Dinoflagellate</name>
    <name type="synonym">Zooxanthella microadriatica</name>
    <dbReference type="NCBI Taxonomy" id="2951"/>
    <lineage>
        <taxon>Eukaryota</taxon>
        <taxon>Sar</taxon>
        <taxon>Alveolata</taxon>
        <taxon>Dinophyceae</taxon>
        <taxon>Suessiales</taxon>
        <taxon>Symbiodiniaceae</taxon>
        <taxon>Symbiodinium</taxon>
    </lineage>
</organism>